<name>A0A813MG68_9BILA</name>
<gene>
    <name evidence="1" type="ORF">OXX778_LOCUS1919</name>
</gene>
<organism evidence="1 2">
    <name type="scientific">Brachionus calyciflorus</name>
    <dbReference type="NCBI Taxonomy" id="104777"/>
    <lineage>
        <taxon>Eukaryota</taxon>
        <taxon>Metazoa</taxon>
        <taxon>Spiralia</taxon>
        <taxon>Gnathifera</taxon>
        <taxon>Rotifera</taxon>
        <taxon>Eurotatoria</taxon>
        <taxon>Monogononta</taxon>
        <taxon>Pseudotrocha</taxon>
        <taxon>Ploima</taxon>
        <taxon>Brachionidae</taxon>
        <taxon>Brachionus</taxon>
    </lineage>
</organism>
<dbReference type="InterPro" id="IPR045860">
    <property type="entry name" value="Snake_toxin-like_sf"/>
</dbReference>
<keyword evidence="2" id="KW-1185">Reference proteome</keyword>
<dbReference type="AlphaFoldDB" id="A0A813MG68"/>
<proteinExistence type="predicted"/>
<dbReference type="EMBL" id="CAJNOC010000136">
    <property type="protein sequence ID" value="CAF0718197.1"/>
    <property type="molecule type" value="Genomic_DNA"/>
</dbReference>
<dbReference type="OrthoDB" id="6420171at2759"/>
<evidence type="ECO:0000313" key="1">
    <source>
        <dbReference type="EMBL" id="CAF0718197.1"/>
    </source>
</evidence>
<evidence type="ECO:0000313" key="2">
    <source>
        <dbReference type="Proteomes" id="UP000663879"/>
    </source>
</evidence>
<comment type="caution">
    <text evidence="1">The sequence shown here is derived from an EMBL/GenBank/DDBJ whole genome shotgun (WGS) entry which is preliminary data.</text>
</comment>
<dbReference type="Proteomes" id="UP000663879">
    <property type="component" value="Unassembled WGS sequence"/>
</dbReference>
<reference evidence="1" key="1">
    <citation type="submission" date="2021-02" db="EMBL/GenBank/DDBJ databases">
        <authorList>
            <person name="Nowell W R."/>
        </authorList>
    </citation>
    <scope>NUCLEOTIDE SEQUENCE</scope>
    <source>
        <strain evidence="1">Ploen Becks lab</strain>
    </source>
</reference>
<dbReference type="SUPFAM" id="SSF57302">
    <property type="entry name" value="Snake toxin-like"/>
    <property type="match status" value="1"/>
</dbReference>
<protein>
    <submittedName>
        <fullName evidence="1">Uncharacterized protein</fullName>
    </submittedName>
</protein>
<sequence length="107" mass="11985">MLQIKNISSLKCFECQSYNDENCLNPDSNLLKSCPTHYVACAIYRSIDSGKEAVIRSCALKVLKDDCSDTSACMAWCDSDGCNRSFKAKSSLVLILFAFFIILKFNF</sequence>
<accession>A0A813MG68</accession>